<reference evidence="1 2" key="1">
    <citation type="submission" date="2020-09" db="EMBL/GenBank/DDBJ databases">
        <title>Complete genome sequence of an Arctic sea ice bacterium Marinomonas arctica BSI20414.</title>
        <authorList>
            <person name="Liao L."/>
            <person name="Chen B."/>
        </authorList>
    </citation>
    <scope>NUCLEOTIDE SEQUENCE [LARGE SCALE GENOMIC DNA]</scope>
    <source>
        <strain evidence="1 2">BSI20414</strain>
    </source>
</reference>
<sequence length="68" mass="7627">MFVVSVLVCIQQSALRFKTRKKLASITALQMKDIGMTKERQQAELSQATLIGFVGDLLTFIKNKGRIL</sequence>
<protein>
    <recommendedName>
        <fullName evidence="3">DUF1127 domain-containing protein</fullName>
    </recommendedName>
</protein>
<dbReference type="KEGG" id="mard:IBG28_06180"/>
<dbReference type="Proteomes" id="UP000516370">
    <property type="component" value="Chromosome"/>
</dbReference>
<organism evidence="1 2">
    <name type="scientific">Marinomonas arctica</name>
    <dbReference type="NCBI Taxonomy" id="383750"/>
    <lineage>
        <taxon>Bacteria</taxon>
        <taxon>Pseudomonadati</taxon>
        <taxon>Pseudomonadota</taxon>
        <taxon>Gammaproteobacteria</taxon>
        <taxon>Oceanospirillales</taxon>
        <taxon>Oceanospirillaceae</taxon>
        <taxon>Marinomonas</taxon>
    </lineage>
</organism>
<evidence type="ECO:0000313" key="1">
    <source>
        <dbReference type="EMBL" id="QNT07217.1"/>
    </source>
</evidence>
<name>A0A7H1J9Q1_9GAMM</name>
<dbReference type="AlphaFoldDB" id="A0A7H1J9Q1"/>
<keyword evidence="2" id="KW-1185">Reference proteome</keyword>
<dbReference type="OrthoDB" id="6106780at2"/>
<accession>A0A7H1J9Q1</accession>
<dbReference type="EMBL" id="CP061081">
    <property type="protein sequence ID" value="QNT07217.1"/>
    <property type="molecule type" value="Genomic_DNA"/>
</dbReference>
<proteinExistence type="predicted"/>
<evidence type="ECO:0008006" key="3">
    <source>
        <dbReference type="Google" id="ProtNLM"/>
    </source>
</evidence>
<dbReference type="RefSeq" id="WP_111606303.1">
    <property type="nucleotide sequence ID" value="NZ_BMLJ01000005.1"/>
</dbReference>
<gene>
    <name evidence="1" type="ORF">IBG28_06180</name>
</gene>
<evidence type="ECO:0000313" key="2">
    <source>
        <dbReference type="Proteomes" id="UP000516370"/>
    </source>
</evidence>